<keyword evidence="5" id="KW-0968">Cytoplasmic vesicle</keyword>
<dbReference type="Proteomes" id="UP001152799">
    <property type="component" value="Chromosome 1"/>
</dbReference>
<dbReference type="InterPro" id="IPR040057">
    <property type="entry name" value="Spe-39"/>
</dbReference>
<dbReference type="PANTHER" id="PTHR13364">
    <property type="entry name" value="DEFECTIVE SPERMATOGENESIS PROTEIN 39"/>
    <property type="match status" value="1"/>
</dbReference>
<evidence type="ECO:0000313" key="8">
    <source>
        <dbReference type="Proteomes" id="UP001152799"/>
    </source>
</evidence>
<accession>A0A9N9MCS3</accession>
<evidence type="ECO:0000259" key="6">
    <source>
        <dbReference type="Pfam" id="PF04840"/>
    </source>
</evidence>
<evidence type="ECO:0000313" key="7">
    <source>
        <dbReference type="EMBL" id="CAG9759604.1"/>
    </source>
</evidence>
<organism evidence="7 8">
    <name type="scientific">Ceutorhynchus assimilis</name>
    <name type="common">cabbage seed weevil</name>
    <dbReference type="NCBI Taxonomy" id="467358"/>
    <lineage>
        <taxon>Eukaryota</taxon>
        <taxon>Metazoa</taxon>
        <taxon>Ecdysozoa</taxon>
        <taxon>Arthropoda</taxon>
        <taxon>Hexapoda</taxon>
        <taxon>Insecta</taxon>
        <taxon>Pterygota</taxon>
        <taxon>Neoptera</taxon>
        <taxon>Endopterygota</taxon>
        <taxon>Coleoptera</taxon>
        <taxon>Polyphaga</taxon>
        <taxon>Cucujiformia</taxon>
        <taxon>Curculionidae</taxon>
        <taxon>Ceutorhynchinae</taxon>
        <taxon>Ceutorhynchus</taxon>
    </lineage>
</organism>
<gene>
    <name evidence="7" type="ORF">CEUTPL_LOCUS351</name>
</gene>
<reference evidence="7" key="1">
    <citation type="submission" date="2022-01" db="EMBL/GenBank/DDBJ databases">
        <authorList>
            <person name="King R."/>
        </authorList>
    </citation>
    <scope>NUCLEOTIDE SEQUENCE</scope>
</reference>
<sequence length="390" mass="45145">MTKAEDDFWNTSSHSGFNFDDEEDTLSVSSDHAVLRPVTESSELPIHAIISRGSLDLVLDDVASTLQIVVPSAEETIKKMILGHNYNLRSYTKFRDKINILEKSLETCDANVIIEAILYLRGTLKTNIFYHQLAKRKLALKHYGYYLLLKNELDELVNLYMATGNISNMKNLYYLTSQSTINKALLHRKLEQFIMEHLQKLNSNEDKAEFYGNLQFIKFQVDKNTNCNSVVTQLVELCKSELLTHKGLDKLQEFKKAFKIDDLTFDWTLMNVLASMELWMHINDIFIKNNWLTKRNVLKTAVPQEVFLSALGRHNPPKDILETLLACVSDTDKAFALANKLHCHTFIIQYFVNQRDRLALMKYREKVALQSSEYFLIQSALQSTEKKWKN</sequence>
<dbReference type="AlphaFoldDB" id="A0A9N9MCS3"/>
<dbReference type="GO" id="GO:0005769">
    <property type="term" value="C:early endosome"/>
    <property type="evidence" value="ECO:0007669"/>
    <property type="project" value="UniProtKB-SubCell"/>
</dbReference>
<evidence type="ECO:0000256" key="4">
    <source>
        <dbReference type="ARBA" id="ARBA00022753"/>
    </source>
</evidence>
<dbReference type="GO" id="GO:0007034">
    <property type="term" value="P:vacuolar transport"/>
    <property type="evidence" value="ECO:0007669"/>
    <property type="project" value="TreeGrafter"/>
</dbReference>
<dbReference type="InterPro" id="IPR006925">
    <property type="entry name" value="Vps16_C"/>
</dbReference>
<evidence type="ECO:0000256" key="2">
    <source>
        <dbReference type="ARBA" id="ARBA00004541"/>
    </source>
</evidence>
<dbReference type="PANTHER" id="PTHR13364:SF6">
    <property type="entry name" value="SPERMATOGENESIS-DEFECTIVE PROTEIN 39 HOMOLOG"/>
    <property type="match status" value="1"/>
</dbReference>
<evidence type="ECO:0000256" key="5">
    <source>
        <dbReference type="ARBA" id="ARBA00023329"/>
    </source>
</evidence>
<dbReference type="GO" id="GO:0006886">
    <property type="term" value="P:intracellular protein transport"/>
    <property type="evidence" value="ECO:0007669"/>
    <property type="project" value="InterPro"/>
</dbReference>
<evidence type="ECO:0000256" key="3">
    <source>
        <dbReference type="ARBA" id="ARBA00004603"/>
    </source>
</evidence>
<feature type="domain" description="Vps16 C-terminal" evidence="6">
    <location>
        <begin position="93"/>
        <end position="283"/>
    </location>
</feature>
<dbReference type="OrthoDB" id="9977282at2759"/>
<protein>
    <recommendedName>
        <fullName evidence="6">Vps16 C-terminal domain-containing protein</fullName>
    </recommendedName>
</protein>
<dbReference type="EMBL" id="OU892277">
    <property type="protein sequence ID" value="CAG9759604.1"/>
    <property type="molecule type" value="Genomic_DNA"/>
</dbReference>
<proteinExistence type="predicted"/>
<keyword evidence="4" id="KW-0967">Endosome</keyword>
<comment type="subcellular location">
    <subcellularLocation>
        <location evidence="2">Cytoplasmic vesicle</location>
    </subcellularLocation>
    <subcellularLocation>
        <location evidence="1">Early endosome</location>
    </subcellularLocation>
    <subcellularLocation>
        <location evidence="3">Late endosome</location>
    </subcellularLocation>
</comment>
<dbReference type="Pfam" id="PF04840">
    <property type="entry name" value="Vps16_C"/>
    <property type="match status" value="1"/>
</dbReference>
<evidence type="ECO:0000256" key="1">
    <source>
        <dbReference type="ARBA" id="ARBA00004412"/>
    </source>
</evidence>
<dbReference type="GO" id="GO:0005770">
    <property type="term" value="C:late endosome"/>
    <property type="evidence" value="ECO:0007669"/>
    <property type="project" value="UniProtKB-SubCell"/>
</dbReference>
<name>A0A9N9MCS3_9CUCU</name>
<keyword evidence="8" id="KW-1185">Reference proteome</keyword>